<evidence type="ECO:0000256" key="1">
    <source>
        <dbReference type="ARBA" id="ARBA00023284"/>
    </source>
</evidence>
<evidence type="ECO:0000313" key="4">
    <source>
        <dbReference type="Proteomes" id="UP000199370"/>
    </source>
</evidence>
<dbReference type="InterPro" id="IPR050455">
    <property type="entry name" value="Tpx_Peroxidase_subfamily"/>
</dbReference>
<dbReference type="AlphaFoldDB" id="A0A1G9SG53"/>
<dbReference type="STRING" id="996166.SAMN05192554_101156"/>
<dbReference type="PANTHER" id="PTHR43110:SF1">
    <property type="entry name" value="THIOL PEROXIDASE"/>
    <property type="match status" value="1"/>
</dbReference>
<dbReference type="EMBL" id="FNIA01000001">
    <property type="protein sequence ID" value="SDM34267.1"/>
    <property type="molecule type" value="Genomic_DNA"/>
</dbReference>
<dbReference type="Gene3D" id="3.40.30.10">
    <property type="entry name" value="Glutaredoxin"/>
    <property type="match status" value="1"/>
</dbReference>
<proteinExistence type="predicted"/>
<evidence type="ECO:0000313" key="3">
    <source>
        <dbReference type="EMBL" id="SDM34267.1"/>
    </source>
</evidence>
<dbReference type="InterPro" id="IPR036249">
    <property type="entry name" value="Thioredoxin-like_sf"/>
</dbReference>
<keyword evidence="1" id="KW-0676">Redox-active center</keyword>
<dbReference type="PANTHER" id="PTHR43110">
    <property type="entry name" value="THIOL PEROXIDASE"/>
    <property type="match status" value="1"/>
</dbReference>
<dbReference type="GO" id="GO:0016209">
    <property type="term" value="F:antioxidant activity"/>
    <property type="evidence" value="ECO:0007669"/>
    <property type="project" value="InterPro"/>
</dbReference>
<dbReference type="Proteomes" id="UP000199370">
    <property type="component" value="Unassembled WGS sequence"/>
</dbReference>
<dbReference type="InterPro" id="IPR013766">
    <property type="entry name" value="Thioredoxin_domain"/>
</dbReference>
<reference evidence="3 4" key="1">
    <citation type="submission" date="2016-10" db="EMBL/GenBank/DDBJ databases">
        <authorList>
            <person name="de Groot N.N."/>
        </authorList>
    </citation>
    <scope>NUCLEOTIDE SEQUENCE [LARGE SCALE GENOMIC DNA]</scope>
    <source>
        <strain evidence="4">EB21,IBRC-M 10013,KCTC 4048</strain>
    </source>
</reference>
<dbReference type="PROSITE" id="PS51352">
    <property type="entry name" value="THIOREDOXIN_2"/>
    <property type="match status" value="1"/>
</dbReference>
<dbReference type="Pfam" id="PF00578">
    <property type="entry name" value="AhpC-TSA"/>
    <property type="match status" value="1"/>
</dbReference>
<evidence type="ECO:0000259" key="2">
    <source>
        <dbReference type="PROSITE" id="PS51352"/>
    </source>
</evidence>
<name>A0A1G9SG53_9EURY</name>
<gene>
    <name evidence="3" type="ORF">SAMN05192554_101156</name>
</gene>
<dbReference type="GO" id="GO:0016491">
    <property type="term" value="F:oxidoreductase activity"/>
    <property type="evidence" value="ECO:0007669"/>
    <property type="project" value="InterPro"/>
</dbReference>
<dbReference type="SUPFAM" id="SSF52833">
    <property type="entry name" value="Thioredoxin-like"/>
    <property type="match status" value="1"/>
</dbReference>
<sequence>MDLGFDVVDLPETDHVEAGETAPDFTRPLVNEEYWEDVSLSALTDDGPVLLVAHTMNGAFPATYTWNEIRDRDWGERFDVQVVGISVSDPYAHTRLIEDRDIDHALFSDPAAGVAAEYGIEHDLDGMAGVTEFRPAVFLVDADRTVQYAWASQEWPEFPDYDDVEAALEAL</sequence>
<protein>
    <submittedName>
        <fullName evidence="3">Peroxiredoxin</fullName>
    </submittedName>
</protein>
<organism evidence="3 4">
    <name type="scientific">Haloarchaeobius iranensis</name>
    <dbReference type="NCBI Taxonomy" id="996166"/>
    <lineage>
        <taxon>Archaea</taxon>
        <taxon>Methanobacteriati</taxon>
        <taxon>Methanobacteriota</taxon>
        <taxon>Stenosarchaea group</taxon>
        <taxon>Halobacteria</taxon>
        <taxon>Halobacteriales</taxon>
        <taxon>Halorubellaceae</taxon>
        <taxon>Haloarchaeobius</taxon>
    </lineage>
</organism>
<dbReference type="OrthoDB" id="334647at2157"/>
<dbReference type="InterPro" id="IPR000866">
    <property type="entry name" value="AhpC/TSA"/>
</dbReference>
<feature type="domain" description="Thioredoxin" evidence="2">
    <location>
        <begin position="16"/>
        <end position="171"/>
    </location>
</feature>
<accession>A0A1G9SG53</accession>
<dbReference type="RefSeq" id="WP_089731120.1">
    <property type="nucleotide sequence ID" value="NZ_FNIA01000001.1"/>
</dbReference>
<keyword evidence="4" id="KW-1185">Reference proteome</keyword>